<name>A0A218WGI4_PUNGR</name>
<comment type="caution">
    <text evidence="1">The sequence shown here is derived from an EMBL/GenBank/DDBJ whole genome shotgun (WGS) entry which is preliminary data.</text>
</comment>
<dbReference type="EMBL" id="MTKT01004319">
    <property type="protein sequence ID" value="OWM71796.1"/>
    <property type="molecule type" value="Genomic_DNA"/>
</dbReference>
<accession>A0A218WGI4</accession>
<dbReference type="Proteomes" id="UP000197138">
    <property type="component" value="Unassembled WGS sequence"/>
</dbReference>
<evidence type="ECO:0000313" key="1">
    <source>
        <dbReference type="EMBL" id="OWM71796.1"/>
    </source>
</evidence>
<gene>
    <name evidence="1" type="ORF">CDL15_Pgr002271</name>
</gene>
<sequence>MQFPKTRIFSSLYFEVDWTSRLGWLSGSRFRSWDLTIQTEALDPDLSWWIEIIDSVWNLDPKCRIIGSVRSTDPIHIQRLSPLPFSVEHILLSIILILILVPSPLVLPAAAVLSSSQSTAIPTSNDSSLLLGFAPLFLLSFSPPVASREPFQAELLPSRSRHSELCGAGCCFA</sequence>
<protein>
    <submittedName>
        <fullName evidence="1">Uncharacterized protein</fullName>
    </submittedName>
</protein>
<evidence type="ECO:0000313" key="2">
    <source>
        <dbReference type="Proteomes" id="UP000197138"/>
    </source>
</evidence>
<proteinExistence type="predicted"/>
<organism evidence="1 2">
    <name type="scientific">Punica granatum</name>
    <name type="common">Pomegranate</name>
    <dbReference type="NCBI Taxonomy" id="22663"/>
    <lineage>
        <taxon>Eukaryota</taxon>
        <taxon>Viridiplantae</taxon>
        <taxon>Streptophyta</taxon>
        <taxon>Embryophyta</taxon>
        <taxon>Tracheophyta</taxon>
        <taxon>Spermatophyta</taxon>
        <taxon>Magnoliopsida</taxon>
        <taxon>eudicotyledons</taxon>
        <taxon>Gunneridae</taxon>
        <taxon>Pentapetalae</taxon>
        <taxon>rosids</taxon>
        <taxon>malvids</taxon>
        <taxon>Myrtales</taxon>
        <taxon>Lythraceae</taxon>
        <taxon>Punica</taxon>
    </lineage>
</organism>
<dbReference type="AlphaFoldDB" id="A0A218WGI4"/>
<reference evidence="2" key="1">
    <citation type="journal article" date="2017" name="Plant J.">
        <title>The pomegranate (Punica granatum L.) genome and the genomics of punicalagin biosynthesis.</title>
        <authorList>
            <person name="Qin G."/>
            <person name="Xu C."/>
            <person name="Ming R."/>
            <person name="Tang H."/>
            <person name="Guyot R."/>
            <person name="Kramer E.M."/>
            <person name="Hu Y."/>
            <person name="Yi X."/>
            <person name="Qi Y."/>
            <person name="Xu X."/>
            <person name="Gao Z."/>
            <person name="Pan H."/>
            <person name="Jian J."/>
            <person name="Tian Y."/>
            <person name="Yue Z."/>
            <person name="Xu Y."/>
        </authorList>
    </citation>
    <scope>NUCLEOTIDE SEQUENCE [LARGE SCALE GENOMIC DNA]</scope>
    <source>
        <strain evidence="2">cv. Dabenzi</strain>
    </source>
</reference>